<dbReference type="AlphaFoldDB" id="A0A8J3YEM4"/>
<dbReference type="Proteomes" id="UP000619260">
    <property type="component" value="Unassembled WGS sequence"/>
</dbReference>
<dbReference type="EMBL" id="BOPF01000002">
    <property type="protein sequence ID" value="GIJ43606.1"/>
    <property type="molecule type" value="Genomic_DNA"/>
</dbReference>
<name>A0A8J3YEM4_9ACTN</name>
<accession>A0A8J3YEM4</accession>
<protein>
    <submittedName>
        <fullName evidence="1">Uncharacterized protein</fullName>
    </submittedName>
</protein>
<reference evidence="1" key="1">
    <citation type="submission" date="2021-01" db="EMBL/GenBank/DDBJ databases">
        <title>Whole genome shotgun sequence of Virgisporangium aliadipatigenens NBRC 105644.</title>
        <authorList>
            <person name="Komaki H."/>
            <person name="Tamura T."/>
        </authorList>
    </citation>
    <scope>NUCLEOTIDE SEQUENCE</scope>
    <source>
        <strain evidence="1">NBRC 105644</strain>
    </source>
</reference>
<gene>
    <name evidence="1" type="ORF">Val02_04920</name>
</gene>
<keyword evidence="2" id="KW-1185">Reference proteome</keyword>
<dbReference type="RefSeq" id="WP_203897164.1">
    <property type="nucleotide sequence ID" value="NZ_BOPF01000002.1"/>
</dbReference>
<organism evidence="1 2">
    <name type="scientific">Virgisporangium aliadipatigenens</name>
    <dbReference type="NCBI Taxonomy" id="741659"/>
    <lineage>
        <taxon>Bacteria</taxon>
        <taxon>Bacillati</taxon>
        <taxon>Actinomycetota</taxon>
        <taxon>Actinomycetes</taxon>
        <taxon>Micromonosporales</taxon>
        <taxon>Micromonosporaceae</taxon>
        <taxon>Virgisporangium</taxon>
    </lineage>
</organism>
<comment type="caution">
    <text evidence="1">The sequence shown here is derived from an EMBL/GenBank/DDBJ whole genome shotgun (WGS) entry which is preliminary data.</text>
</comment>
<sequence length="405" mass="43234">MDRSHGVLLPEARPLRDALTRARDPATPGDALLAIAVDPFVVELRTDAANDPYVYMDYPGHHADLPARREAFLGALFSALARHPNAPPDLQELLARDGFGAELIHNPNAAPEVLDGLARAADGPRAGLASHPASPTSTLDVLAFEGVEPESVLRHRHASAAAREAAAFLLGSGVAGEETLRRIARHGRGRAPLTVARHPGTPADALMELVRRTPFPDLLDALIAHPNADAPLLRAVGRTLVARYGRPHSRTLYTEPGTYDPAQRRIRAILAHPACDPAVRALFAGIAPLVELPVPERRRLAADPHTDPALLTVLGLDVDRNVLHALAGNPGAPAGVLAGLAPRGRRSPYESHSFAGPLAANPGCPPEVLRRVYEYDAGRLHCGRLLLANPNTPADLREILASRLR</sequence>
<proteinExistence type="predicted"/>
<evidence type="ECO:0000313" key="1">
    <source>
        <dbReference type="EMBL" id="GIJ43606.1"/>
    </source>
</evidence>
<evidence type="ECO:0000313" key="2">
    <source>
        <dbReference type="Proteomes" id="UP000619260"/>
    </source>
</evidence>